<feature type="region of interest" description="Disordered" evidence="1">
    <location>
        <begin position="69"/>
        <end position="141"/>
    </location>
</feature>
<dbReference type="AlphaFoldDB" id="A0A3N5BIM0"/>
<feature type="compositionally biased region" description="Acidic residues" evidence="1">
    <location>
        <begin position="127"/>
        <end position="136"/>
    </location>
</feature>
<evidence type="ECO:0000313" key="4">
    <source>
        <dbReference type="Proteomes" id="UP000277108"/>
    </source>
</evidence>
<dbReference type="EMBL" id="RKRK01000002">
    <property type="protein sequence ID" value="RPF57676.1"/>
    <property type="molecule type" value="Genomic_DNA"/>
</dbReference>
<organism evidence="3 4">
    <name type="scientific">Abyssicoccus albus</name>
    <dbReference type="NCBI Taxonomy" id="1817405"/>
    <lineage>
        <taxon>Bacteria</taxon>
        <taxon>Bacillati</taxon>
        <taxon>Bacillota</taxon>
        <taxon>Bacilli</taxon>
        <taxon>Bacillales</taxon>
        <taxon>Abyssicoccaceae</taxon>
    </lineage>
</organism>
<feature type="compositionally biased region" description="Basic and acidic residues" evidence="1">
    <location>
        <begin position="111"/>
        <end position="121"/>
    </location>
</feature>
<feature type="compositionally biased region" description="Basic and acidic residues" evidence="1">
    <location>
        <begin position="69"/>
        <end position="82"/>
    </location>
</feature>
<protein>
    <recommendedName>
        <fullName evidence="5">YtxH-like protein</fullName>
    </recommendedName>
</protein>
<keyword evidence="4" id="KW-1185">Reference proteome</keyword>
<keyword evidence="2" id="KW-0732">Signal</keyword>
<proteinExistence type="predicted"/>
<feature type="chain" id="PRO_5018077268" description="YtxH-like protein" evidence="2">
    <location>
        <begin position="19"/>
        <end position="170"/>
    </location>
</feature>
<gene>
    <name evidence="3" type="ORF">EDD62_0305</name>
</gene>
<feature type="signal peptide" evidence="2">
    <location>
        <begin position="1"/>
        <end position="18"/>
    </location>
</feature>
<dbReference type="Gene3D" id="1.20.120.20">
    <property type="entry name" value="Apolipoprotein"/>
    <property type="match status" value="1"/>
</dbReference>
<evidence type="ECO:0000256" key="1">
    <source>
        <dbReference type="SAM" id="MobiDB-lite"/>
    </source>
</evidence>
<dbReference type="RefSeq" id="WP_123807265.1">
    <property type="nucleotide sequence ID" value="NZ_RKRK01000002.1"/>
</dbReference>
<sequence length="170" mass="18884">MKKRSFLGSLLVLGGAVAAAVYSNKQSRDLLTSEFEKAKQDPKAYAENLKETVNTKSQEVQKLAQEEINKAKEDPKAYRENVTKVAQEKSAQYRQKAQEKSNQVKEQANSKVEEIKKKKDNSAPSDAELEANEMDAEGGASNIHVVTNENIDNVKAEDDTVVVEVNKDNK</sequence>
<dbReference type="SUPFAM" id="SSF58113">
    <property type="entry name" value="Apolipoprotein A-I"/>
    <property type="match status" value="1"/>
</dbReference>
<comment type="caution">
    <text evidence="3">The sequence shown here is derived from an EMBL/GenBank/DDBJ whole genome shotgun (WGS) entry which is preliminary data.</text>
</comment>
<name>A0A3N5BIM0_9BACL</name>
<evidence type="ECO:0008006" key="5">
    <source>
        <dbReference type="Google" id="ProtNLM"/>
    </source>
</evidence>
<accession>A0A3N5BIM0</accession>
<dbReference type="Proteomes" id="UP000277108">
    <property type="component" value="Unassembled WGS sequence"/>
</dbReference>
<evidence type="ECO:0000256" key="2">
    <source>
        <dbReference type="SAM" id="SignalP"/>
    </source>
</evidence>
<evidence type="ECO:0000313" key="3">
    <source>
        <dbReference type="EMBL" id="RPF57676.1"/>
    </source>
</evidence>
<reference evidence="3 4" key="1">
    <citation type="submission" date="2018-11" db="EMBL/GenBank/DDBJ databases">
        <title>Genomic Encyclopedia of Type Strains, Phase IV (KMG-IV): sequencing the most valuable type-strain genomes for metagenomic binning, comparative biology and taxonomic classification.</title>
        <authorList>
            <person name="Goeker M."/>
        </authorList>
    </citation>
    <scope>NUCLEOTIDE SEQUENCE [LARGE SCALE GENOMIC DNA]</scope>
    <source>
        <strain evidence="3 4">DSM 29158</strain>
    </source>
</reference>